<dbReference type="EMBL" id="MCFH01000008">
    <property type="protein sequence ID" value="ORX56115.1"/>
    <property type="molecule type" value="Genomic_DNA"/>
</dbReference>
<feature type="compositionally biased region" description="Basic and acidic residues" evidence="1">
    <location>
        <begin position="102"/>
        <end position="115"/>
    </location>
</feature>
<reference evidence="2 3" key="2">
    <citation type="submission" date="2016-08" db="EMBL/GenBank/DDBJ databases">
        <title>Pervasive Adenine N6-methylation of Active Genes in Fungi.</title>
        <authorList>
            <consortium name="DOE Joint Genome Institute"/>
            <person name="Mondo S.J."/>
            <person name="Dannebaum R.O."/>
            <person name="Kuo R.C."/>
            <person name="Labutti K."/>
            <person name="Haridas S."/>
            <person name="Kuo A."/>
            <person name="Salamov A."/>
            <person name="Ahrendt S.R."/>
            <person name="Lipzen A."/>
            <person name="Sullivan W."/>
            <person name="Andreopoulos W.B."/>
            <person name="Clum A."/>
            <person name="Lindquist E."/>
            <person name="Daum C."/>
            <person name="Ramamoorthy G.K."/>
            <person name="Gryganskyi A."/>
            <person name="Culley D."/>
            <person name="Magnuson J.K."/>
            <person name="James T.Y."/>
            <person name="O'Malley M.A."/>
            <person name="Stajich J.E."/>
            <person name="Spatafora J.W."/>
            <person name="Visel A."/>
            <person name="Grigoriev I.V."/>
        </authorList>
    </citation>
    <scope>NUCLEOTIDE SEQUENCE [LARGE SCALE GENOMIC DNA]</scope>
    <source>
        <strain evidence="3">finn</strain>
    </source>
</reference>
<protein>
    <submittedName>
        <fullName evidence="2">Uncharacterized protein</fullName>
    </submittedName>
</protein>
<accession>A0A1Y1VHB1</accession>
<sequence>MMKLSKIEKIGQPPIFPDNNVETYFIPSSHSPKKNSIKNASSTETIKKDIPISSIIPSNKLELDENLSFICEPIYKPSFFFSKKTELHEIINKEKKDINNLEKSSINDKSDKNSDQKTMIKSKSNDSIAIRKRELEKRNKRNEPLLKNSIKDLRNCYDDSLSSSKIKGKKKATKTLKKSSSSILATSMPNSSSTTLTRNSSYDPEKDELKKKSNAKTPNEKKKMTMKKPINYLKSNSKSSLNTKSRYLLTSNSSNKIRKEKVSSDNGKVINKKKGSMNVSLPLSVTIPYTSIKKVSKPSSKGLKVKSSGSTIERKNILNKGLSERKRVKSIPLNISVSVSASNIDNVSNESLSSNNSIEENGFDSSYCNNSFNNYDNNLPNNIQYCNPDNDENVSNIMNKNNFIIENIIVNNENEELYSTSPPQIETDININNNDSKSIDESFKSEDEQQRQNFFSNLSHNKINYSSSETDKMYYYSLKDNEDDKTIYYDHNEENKENNNINKKIINKNINNIIQKSKKNLLKKTGNNTDMWSIKSEPIDYSENENKKAITYQKSILKKTQTVNYISNDGLYNNDEYVSRYIAVLL</sequence>
<feature type="compositionally biased region" description="Low complexity" evidence="1">
    <location>
        <begin position="178"/>
        <end position="201"/>
    </location>
</feature>
<dbReference type="OrthoDB" id="2160738at2759"/>
<dbReference type="Proteomes" id="UP000193719">
    <property type="component" value="Unassembled WGS sequence"/>
</dbReference>
<feature type="region of interest" description="Disordered" evidence="1">
    <location>
        <begin position="102"/>
        <end position="128"/>
    </location>
</feature>
<keyword evidence="3" id="KW-1185">Reference proteome</keyword>
<name>A0A1Y1VHB1_9FUNG</name>
<reference evidence="2 3" key="1">
    <citation type="submission" date="2016-08" db="EMBL/GenBank/DDBJ databases">
        <title>Genomes of anaerobic fungi encode conserved fungal cellulosomes for biomass hydrolysis.</title>
        <authorList>
            <consortium name="DOE Joint Genome Institute"/>
            <person name="Haitjema C.H."/>
            <person name="Gilmore S.P."/>
            <person name="Henske J.K."/>
            <person name="Solomon K.V."/>
            <person name="De Groot R."/>
            <person name="Kuo A."/>
            <person name="Mondo S.J."/>
            <person name="Salamov A.A."/>
            <person name="Labutti K."/>
            <person name="Zhao Z."/>
            <person name="Chiniquy J."/>
            <person name="Barry K."/>
            <person name="Brewer H.M."/>
            <person name="Purvine S.O."/>
            <person name="Wright A.T."/>
            <person name="Boxma B."/>
            <person name="Van Alen T."/>
            <person name="Hackstein J.H."/>
            <person name="Baker S.E."/>
            <person name="Grigoriev I.V."/>
            <person name="O'Malley M.A."/>
        </authorList>
    </citation>
    <scope>NUCLEOTIDE SEQUENCE [LARGE SCALE GENOMIC DNA]</scope>
    <source>
        <strain evidence="3">finn</strain>
    </source>
</reference>
<gene>
    <name evidence="2" type="ORF">BCR36DRAFT_177770</name>
</gene>
<feature type="compositionally biased region" description="Basic residues" evidence="1">
    <location>
        <begin position="166"/>
        <end position="177"/>
    </location>
</feature>
<evidence type="ECO:0000313" key="3">
    <source>
        <dbReference type="Proteomes" id="UP000193719"/>
    </source>
</evidence>
<dbReference type="AlphaFoldDB" id="A0A1Y1VHB1"/>
<evidence type="ECO:0000313" key="2">
    <source>
        <dbReference type="EMBL" id="ORX56115.1"/>
    </source>
</evidence>
<comment type="caution">
    <text evidence="2">The sequence shown here is derived from an EMBL/GenBank/DDBJ whole genome shotgun (WGS) entry which is preliminary data.</text>
</comment>
<evidence type="ECO:0000256" key="1">
    <source>
        <dbReference type="SAM" id="MobiDB-lite"/>
    </source>
</evidence>
<feature type="region of interest" description="Disordered" evidence="1">
    <location>
        <begin position="160"/>
        <end position="239"/>
    </location>
</feature>
<organism evidence="2 3">
    <name type="scientific">Piromyces finnis</name>
    <dbReference type="NCBI Taxonomy" id="1754191"/>
    <lineage>
        <taxon>Eukaryota</taxon>
        <taxon>Fungi</taxon>
        <taxon>Fungi incertae sedis</taxon>
        <taxon>Chytridiomycota</taxon>
        <taxon>Chytridiomycota incertae sedis</taxon>
        <taxon>Neocallimastigomycetes</taxon>
        <taxon>Neocallimastigales</taxon>
        <taxon>Neocallimastigaceae</taxon>
        <taxon>Piromyces</taxon>
    </lineage>
</organism>
<proteinExistence type="predicted"/>